<dbReference type="PRINTS" id="PR00260">
    <property type="entry name" value="CHEMTRNSDUCR"/>
</dbReference>
<dbReference type="PANTHER" id="PTHR32089">
    <property type="entry name" value="METHYL-ACCEPTING CHEMOTAXIS PROTEIN MCPB"/>
    <property type="match status" value="1"/>
</dbReference>
<dbReference type="InterPro" id="IPR004090">
    <property type="entry name" value="Chemotax_Me-accpt_rcpt"/>
</dbReference>
<evidence type="ECO:0000259" key="8">
    <source>
        <dbReference type="PROSITE" id="PS50111"/>
    </source>
</evidence>
<name>A0A1H3MKG2_9FIRM</name>
<organism evidence="10 11">
    <name type="scientific">Proteiniborus ethanoligenes</name>
    <dbReference type="NCBI Taxonomy" id="415015"/>
    <lineage>
        <taxon>Bacteria</taxon>
        <taxon>Bacillati</taxon>
        <taxon>Bacillota</taxon>
        <taxon>Clostridia</taxon>
        <taxon>Eubacteriales</taxon>
        <taxon>Proteiniborus</taxon>
    </lineage>
</organism>
<evidence type="ECO:0000256" key="1">
    <source>
        <dbReference type="ARBA" id="ARBA00004429"/>
    </source>
</evidence>
<keyword evidence="6" id="KW-0175">Coiled coil</keyword>
<keyword evidence="3 5" id="KW-0807">Transducer</keyword>
<dbReference type="InterPro" id="IPR004089">
    <property type="entry name" value="MCPsignal_dom"/>
</dbReference>
<dbReference type="GO" id="GO:0006935">
    <property type="term" value="P:chemotaxis"/>
    <property type="evidence" value="ECO:0007669"/>
    <property type="project" value="InterPro"/>
</dbReference>
<keyword evidence="11" id="KW-1185">Reference proteome</keyword>
<dbReference type="Gene3D" id="1.10.287.950">
    <property type="entry name" value="Methyl-accepting chemotaxis protein"/>
    <property type="match status" value="1"/>
</dbReference>
<dbReference type="SUPFAM" id="SSF58104">
    <property type="entry name" value="Methyl-accepting chemotaxis protein (MCP) signaling domain"/>
    <property type="match status" value="1"/>
</dbReference>
<dbReference type="CDD" id="cd11386">
    <property type="entry name" value="MCP_signal"/>
    <property type="match status" value="1"/>
</dbReference>
<evidence type="ECO:0000256" key="2">
    <source>
        <dbReference type="ARBA" id="ARBA00022519"/>
    </source>
</evidence>
<dbReference type="InterPro" id="IPR000727">
    <property type="entry name" value="T_SNARE_dom"/>
</dbReference>
<dbReference type="GO" id="GO:0005886">
    <property type="term" value="C:plasma membrane"/>
    <property type="evidence" value="ECO:0007669"/>
    <property type="project" value="UniProtKB-SubCell"/>
</dbReference>
<comment type="subcellular location">
    <subcellularLocation>
        <location evidence="1">Cell inner membrane</location>
        <topology evidence="1">Multi-pass membrane protein</topology>
    </subcellularLocation>
</comment>
<keyword evidence="2" id="KW-0997">Cell inner membrane</keyword>
<feature type="domain" description="Methyl-accepting transducer" evidence="8">
    <location>
        <begin position="129"/>
        <end position="365"/>
    </location>
</feature>
<proteinExistence type="inferred from homology"/>
<accession>A0A1H3MKG2</accession>
<dbReference type="PROSITE" id="PS50111">
    <property type="entry name" value="CHEMOTAXIS_TRANSDUC_2"/>
    <property type="match status" value="1"/>
</dbReference>
<dbReference type="PROSITE" id="PS50192">
    <property type="entry name" value="T_SNARE"/>
    <property type="match status" value="1"/>
</dbReference>
<gene>
    <name evidence="10" type="ORF">SAMN05660462_00850</name>
</gene>
<dbReference type="STRING" id="415015.SAMN05660462_00850"/>
<feature type="domain" description="T-SNARE coiled-coil homology" evidence="9">
    <location>
        <begin position="316"/>
        <end position="378"/>
    </location>
</feature>
<dbReference type="AlphaFoldDB" id="A0A1H3MKG2"/>
<evidence type="ECO:0000256" key="4">
    <source>
        <dbReference type="ARBA" id="ARBA00029447"/>
    </source>
</evidence>
<keyword evidence="7" id="KW-1133">Transmembrane helix</keyword>
<dbReference type="EMBL" id="FNQE01000007">
    <property type="protein sequence ID" value="SDY77090.1"/>
    <property type="molecule type" value="Genomic_DNA"/>
</dbReference>
<feature type="transmembrane region" description="Helical" evidence="7">
    <location>
        <begin position="32"/>
        <end position="52"/>
    </location>
</feature>
<evidence type="ECO:0000313" key="10">
    <source>
        <dbReference type="EMBL" id="SDY77090.1"/>
    </source>
</evidence>
<keyword evidence="2" id="KW-1003">Cell membrane</keyword>
<dbReference type="SMART" id="SM00283">
    <property type="entry name" value="MA"/>
    <property type="match status" value="1"/>
</dbReference>
<dbReference type="Pfam" id="PF00015">
    <property type="entry name" value="MCPsignal"/>
    <property type="match status" value="1"/>
</dbReference>
<evidence type="ECO:0000256" key="5">
    <source>
        <dbReference type="PROSITE-ProRule" id="PRU00284"/>
    </source>
</evidence>
<dbReference type="OrthoDB" id="9816519at2"/>
<comment type="similarity">
    <text evidence="4">Belongs to the methyl-accepting chemotaxis (MCP) protein family.</text>
</comment>
<evidence type="ECO:0000256" key="6">
    <source>
        <dbReference type="SAM" id="Coils"/>
    </source>
</evidence>
<sequence length="545" mass="61181">MLKRNRFFYLALLSNIVLNGLAVYLLDKNGLGMLTKTIAPSVIILIVWGIYYKSNKNDSTLLLKDIKNIMDEYSQGNFLAEYTGRRDLKDQDNIVNSLNTLRTQMQSWLYNLLLSKVKIDDYSVILLRNTRETLDNISEISEAINSINFSSTKATEDTAENAAIAEQLLSSNTEITENALKFSTFTHDATEKIMRDSREIEKTLEDVSEIENIMVKASEEIDRLKVHLNSIFQMSDAISEIADQTNLLSLNASIEAARAGEAGRGFSVVAEEIKKLAEESAKTTTEIKNNVSLIDLSIGRVIEEIKQGADKSVEIKEKSNEASKNLNDITLQINEIANFINDISKNIDEQNRATESLAKNVENAASFIGDLNKTIKEIDDNISVQVEMERESLDTSSSIADIAKNFNEFTKTFEDEINKELIAACEKIADLEQRGIINNSYLVELSKKTGISEFYITDSQGVTEYCNNPQGIGFKISDDPTTQAYDFYKILLDPSLKVCQEMKIRDIDGKYYKFAGVSKKGKKGVIQVGLFIDDLLDFRGQYAID</sequence>
<evidence type="ECO:0000256" key="3">
    <source>
        <dbReference type="ARBA" id="ARBA00023224"/>
    </source>
</evidence>
<dbReference type="PANTHER" id="PTHR32089:SF112">
    <property type="entry name" value="LYSOZYME-LIKE PROTEIN-RELATED"/>
    <property type="match status" value="1"/>
</dbReference>
<protein>
    <submittedName>
        <fullName evidence="10">Methyl-accepting chemotaxis protein</fullName>
    </submittedName>
</protein>
<evidence type="ECO:0000313" key="11">
    <source>
        <dbReference type="Proteomes" id="UP000198625"/>
    </source>
</evidence>
<dbReference type="GO" id="GO:0007165">
    <property type="term" value="P:signal transduction"/>
    <property type="evidence" value="ECO:0007669"/>
    <property type="project" value="UniProtKB-KW"/>
</dbReference>
<keyword evidence="7" id="KW-0472">Membrane</keyword>
<dbReference type="RefSeq" id="WP_091727685.1">
    <property type="nucleotide sequence ID" value="NZ_FNQE01000007.1"/>
</dbReference>
<evidence type="ECO:0000259" key="9">
    <source>
        <dbReference type="PROSITE" id="PS50192"/>
    </source>
</evidence>
<dbReference type="GO" id="GO:0004888">
    <property type="term" value="F:transmembrane signaling receptor activity"/>
    <property type="evidence" value="ECO:0007669"/>
    <property type="project" value="InterPro"/>
</dbReference>
<feature type="transmembrane region" description="Helical" evidence="7">
    <location>
        <begin position="7"/>
        <end position="26"/>
    </location>
</feature>
<dbReference type="Proteomes" id="UP000198625">
    <property type="component" value="Unassembled WGS sequence"/>
</dbReference>
<evidence type="ECO:0000256" key="7">
    <source>
        <dbReference type="SAM" id="Phobius"/>
    </source>
</evidence>
<feature type="coiled-coil region" evidence="6">
    <location>
        <begin position="200"/>
        <end position="227"/>
    </location>
</feature>
<keyword evidence="7" id="KW-0812">Transmembrane</keyword>
<reference evidence="10 11" key="1">
    <citation type="submission" date="2016-10" db="EMBL/GenBank/DDBJ databases">
        <authorList>
            <person name="de Groot N.N."/>
        </authorList>
    </citation>
    <scope>NUCLEOTIDE SEQUENCE [LARGE SCALE GENOMIC DNA]</scope>
    <source>
        <strain evidence="10 11">DSM 21650</strain>
    </source>
</reference>